<name>A0A8K0DIM4_9ROSA</name>
<keyword evidence="4" id="KW-1185">Reference proteome</keyword>
<keyword evidence="1" id="KW-0645">Protease</keyword>
<gene>
    <name evidence="3" type="ORF">FNV43_RR26483</name>
</gene>
<proteinExistence type="predicted"/>
<feature type="compositionally biased region" description="Basic and acidic residues" evidence="2">
    <location>
        <begin position="1"/>
        <end position="13"/>
    </location>
</feature>
<accession>A0A8K0DIM4</accession>
<dbReference type="PANTHER" id="PTHR46915">
    <property type="entry name" value="UBIQUITIN-LIKE PROTEASE 4-RELATED"/>
    <property type="match status" value="1"/>
</dbReference>
<evidence type="ECO:0000256" key="2">
    <source>
        <dbReference type="SAM" id="MobiDB-lite"/>
    </source>
</evidence>
<dbReference type="PANTHER" id="PTHR46915:SF2">
    <property type="entry name" value="UBIQUITIN-LIKE PROTEASE 4"/>
    <property type="match status" value="1"/>
</dbReference>
<dbReference type="AlphaFoldDB" id="A0A8K0DIM4"/>
<organism evidence="3 4">
    <name type="scientific">Rhamnella rubrinervis</name>
    <dbReference type="NCBI Taxonomy" id="2594499"/>
    <lineage>
        <taxon>Eukaryota</taxon>
        <taxon>Viridiplantae</taxon>
        <taxon>Streptophyta</taxon>
        <taxon>Embryophyta</taxon>
        <taxon>Tracheophyta</taxon>
        <taxon>Spermatophyta</taxon>
        <taxon>Magnoliopsida</taxon>
        <taxon>eudicotyledons</taxon>
        <taxon>Gunneridae</taxon>
        <taxon>Pentapetalae</taxon>
        <taxon>rosids</taxon>
        <taxon>fabids</taxon>
        <taxon>Rosales</taxon>
        <taxon>Rhamnaceae</taxon>
        <taxon>rhamnoid group</taxon>
        <taxon>Rhamneae</taxon>
        <taxon>Rhamnella</taxon>
    </lineage>
</organism>
<dbReference type="GO" id="GO:0008234">
    <property type="term" value="F:cysteine-type peptidase activity"/>
    <property type="evidence" value="ECO:0007669"/>
    <property type="project" value="UniProtKB-KW"/>
</dbReference>
<keyword evidence="1" id="KW-0788">Thiol protease</keyword>
<evidence type="ECO:0000256" key="1">
    <source>
        <dbReference type="ARBA" id="ARBA00022807"/>
    </source>
</evidence>
<comment type="caution">
    <text evidence="3">The sequence shown here is derived from an EMBL/GenBank/DDBJ whole genome shotgun (WGS) entry which is preliminary data.</text>
</comment>
<dbReference type="Proteomes" id="UP000796880">
    <property type="component" value="Unassembled WGS sequence"/>
</dbReference>
<evidence type="ECO:0000313" key="3">
    <source>
        <dbReference type="EMBL" id="KAF3431747.1"/>
    </source>
</evidence>
<feature type="compositionally biased region" description="Low complexity" evidence="2">
    <location>
        <begin position="194"/>
        <end position="206"/>
    </location>
</feature>
<protein>
    <submittedName>
        <fullName evidence="3">Uncharacterized protein</fullName>
    </submittedName>
</protein>
<reference evidence="3" key="1">
    <citation type="submission" date="2020-03" db="EMBL/GenBank/DDBJ databases">
        <title>A high-quality chromosome-level genome assembly of a woody plant with both climbing and erect habits, Rhamnella rubrinervis.</title>
        <authorList>
            <person name="Lu Z."/>
            <person name="Yang Y."/>
            <person name="Zhu X."/>
            <person name="Sun Y."/>
        </authorList>
    </citation>
    <scope>NUCLEOTIDE SEQUENCE</scope>
    <source>
        <strain evidence="3">BYM</strain>
        <tissue evidence="3">Leaf</tissue>
    </source>
</reference>
<evidence type="ECO:0000313" key="4">
    <source>
        <dbReference type="Proteomes" id="UP000796880"/>
    </source>
</evidence>
<feature type="region of interest" description="Disordered" evidence="2">
    <location>
        <begin position="190"/>
        <end position="217"/>
    </location>
</feature>
<keyword evidence="1" id="KW-0378">Hydrolase</keyword>
<dbReference type="OrthoDB" id="442460at2759"/>
<sequence length="365" mass="41630">MEEEKPRKGKLDIDYDSLLAGKDEEPPSILIVKSNTAETRKDSAMAADHQHFEMEYIELRDHELDDRIKRHKQNIEGMSHKLPDKGEKLRLRLKQMEDEKERRRKLRRVETVCLEEADGCEKPLPPISSNIAGGSDGFKKENASHAQSRSLFASRFNQKIEENKDSGTIKPFDKELSLLGSCNLRQIKNNGEFSQRGRQKSQSSGRHIPFKSPGNLPRNGDKCVLSCTDKKGRVSSILSRPIRETSSNFFARKYFHAIPKVLVSSKMAFCVILLYSHIPGRKDASQVGNSVALRPRKRFPSEWLVVIALFILANEEEPQVIETTQWMEKLAKCRKDAKIYYPSRDDPEAVEISYSDIDCLALKAT</sequence>
<dbReference type="EMBL" id="VOIH02000012">
    <property type="protein sequence ID" value="KAF3431747.1"/>
    <property type="molecule type" value="Genomic_DNA"/>
</dbReference>
<feature type="region of interest" description="Disordered" evidence="2">
    <location>
        <begin position="1"/>
        <end position="21"/>
    </location>
</feature>